<evidence type="ECO:0000256" key="9">
    <source>
        <dbReference type="ARBA" id="ARBA00023136"/>
    </source>
</evidence>
<dbReference type="Pfam" id="PF05658">
    <property type="entry name" value="YadA_head"/>
    <property type="match status" value="2"/>
</dbReference>
<dbReference type="InterPro" id="IPR005594">
    <property type="entry name" value="YadA_C"/>
</dbReference>
<evidence type="ECO:0000313" key="16">
    <source>
        <dbReference type="EMBL" id="KAB1479493.1"/>
    </source>
</evidence>
<proteinExistence type="inferred from homology"/>
<reference evidence="16 17" key="1">
    <citation type="submission" date="2019-09" db="EMBL/GenBank/DDBJ databases">
        <title>Draft genome sequence of 3 type strains from the CCUG.</title>
        <authorList>
            <person name="Pineiro-Iglesias B."/>
            <person name="Tunovic T."/>
            <person name="Unosson C."/>
            <person name="Inganas E."/>
            <person name="Ohlen M."/>
            <person name="Cardew S."/>
            <person name="Jensie-Markopoulos S."/>
            <person name="Salva-Serra F."/>
            <person name="Jaen-Luchoro D."/>
            <person name="Karlsson R."/>
            <person name="Svensson-Stadler L."/>
            <person name="Chun J."/>
            <person name="Moore E."/>
        </authorList>
    </citation>
    <scope>NUCLEOTIDE SEQUENCE [LARGE SCALE GENOMIC DNA]</scope>
    <source>
        <strain evidence="16 17">CCUG 65427</strain>
    </source>
</reference>
<dbReference type="Gene3D" id="3.30.1300.30">
    <property type="entry name" value="GSPII I/J protein-like"/>
    <property type="match status" value="1"/>
</dbReference>
<name>A0A833CD76_9FIRM</name>
<evidence type="ECO:0000256" key="6">
    <source>
        <dbReference type="ARBA" id="ARBA00022692"/>
    </source>
</evidence>
<evidence type="ECO:0000256" key="1">
    <source>
        <dbReference type="ARBA" id="ARBA00004241"/>
    </source>
</evidence>
<dbReference type="InterPro" id="IPR024973">
    <property type="entry name" value="ESPR"/>
</dbReference>
<keyword evidence="6" id="KW-0812">Transmembrane</keyword>
<evidence type="ECO:0000259" key="12">
    <source>
        <dbReference type="Pfam" id="PF03895"/>
    </source>
</evidence>
<dbReference type="InterPro" id="IPR011049">
    <property type="entry name" value="Serralysin-like_metalloprot_C"/>
</dbReference>
<evidence type="ECO:0000313" key="17">
    <source>
        <dbReference type="Proteomes" id="UP000434554"/>
    </source>
</evidence>
<feature type="domain" description="ESPR" evidence="15">
    <location>
        <begin position="1"/>
        <end position="44"/>
    </location>
</feature>
<feature type="domain" description="Trimeric autotransporter adhesin YadA-like stalk" evidence="14">
    <location>
        <begin position="322"/>
        <end position="357"/>
    </location>
</feature>
<evidence type="ECO:0000259" key="14">
    <source>
        <dbReference type="Pfam" id="PF05662"/>
    </source>
</evidence>
<keyword evidence="10" id="KW-0998">Cell outer membrane</keyword>
<dbReference type="Pfam" id="PF03895">
    <property type="entry name" value="YadA_anchor"/>
    <property type="match status" value="1"/>
</dbReference>
<evidence type="ECO:0000259" key="15">
    <source>
        <dbReference type="Pfam" id="PF13018"/>
    </source>
</evidence>
<keyword evidence="4" id="KW-0813">Transport</keyword>
<keyword evidence="8" id="KW-0653">Protein transport</keyword>
<feature type="domain" description="Trimeric autotransporter adhesin YadA-like head" evidence="13">
    <location>
        <begin position="251"/>
        <end position="276"/>
    </location>
</feature>
<evidence type="ECO:0000256" key="4">
    <source>
        <dbReference type="ARBA" id="ARBA00022448"/>
    </source>
</evidence>
<keyword evidence="11" id="KW-0175">Coiled coil</keyword>
<dbReference type="Gene3D" id="2.60.40.4050">
    <property type="match status" value="1"/>
</dbReference>
<feature type="domain" description="Trimeric autotransporter adhesin YadA-like C-terminal membrane anchor" evidence="12">
    <location>
        <begin position="372"/>
        <end position="431"/>
    </location>
</feature>
<organism evidence="16 17">
    <name type="scientific">Veillonella seminalis</name>
    <dbReference type="NCBI Taxonomy" id="1502943"/>
    <lineage>
        <taxon>Bacteria</taxon>
        <taxon>Bacillati</taxon>
        <taxon>Bacillota</taxon>
        <taxon>Negativicutes</taxon>
        <taxon>Veillonellales</taxon>
        <taxon>Veillonellaceae</taxon>
        <taxon>Veillonella</taxon>
    </lineage>
</organism>
<evidence type="ECO:0000256" key="8">
    <source>
        <dbReference type="ARBA" id="ARBA00022927"/>
    </source>
</evidence>
<keyword evidence="9" id="KW-0472">Membrane</keyword>
<dbReference type="GO" id="GO:0009279">
    <property type="term" value="C:cell outer membrane"/>
    <property type="evidence" value="ECO:0007669"/>
    <property type="project" value="UniProtKB-SubCell"/>
</dbReference>
<comment type="caution">
    <text evidence="16">The sequence shown here is derived from an EMBL/GenBank/DDBJ whole genome shotgun (WGS) entry which is preliminary data.</text>
</comment>
<dbReference type="InterPro" id="IPR045584">
    <property type="entry name" value="Pilin-like"/>
</dbReference>
<accession>A0A833CD76</accession>
<sequence length="495" mass="49973">MNKVFKIVWSKTKGCYVVASEFAKSHQSGATRASRKVMATLLLSSMVLMQHSVYASYITADKGFMDGKNSVGFDTGNVSSYRLLLRGINGITTTLTTYDTNAEDGVGTGKAMTDSKKQVLTIGLSTESQEKLDQAASSAASSASSAESSASSATAADSSATNASSSATAADSSASSASSSAIAADSSASNAESSATAADSSASSAASSATAADSSAQIAVDAASTATSAASTANSILDTLNQGGIAGGTINGEGALATGKNSQAIGDYTSAYGTNAAATADNATAIGANSQATAENSVALGANSVASEANTVSIGSVGNERRLTNVADGVNDTDAVNMRQLNAVSNKVGEVQNEVKNVGALSAALSGLKPIQYDPAEPTQIMAALGTYRGHNAMALGVAHYVNDSTMFNAGLAYGNDDSKVMANAGVTWKFGTSSQKEAATNQQLAGKEAQQRINQLTSANQAQATQIQNQQAELNAQNDRIAKLEALVQQLVQK</sequence>
<gene>
    <name evidence="16" type="ORF">F8R14_02245</name>
</gene>
<dbReference type="GeneID" id="83056226"/>
<comment type="similarity">
    <text evidence="3">Belongs to the autotransporter-2 (AT-2) (TC 1.B.40) family.</text>
</comment>
<evidence type="ECO:0000256" key="3">
    <source>
        <dbReference type="ARBA" id="ARBA00005848"/>
    </source>
</evidence>
<feature type="domain" description="Trimeric autotransporter adhesin YadA-like head" evidence="13">
    <location>
        <begin position="278"/>
        <end position="304"/>
    </location>
</feature>
<dbReference type="SUPFAM" id="SSF54523">
    <property type="entry name" value="Pili subunits"/>
    <property type="match status" value="1"/>
</dbReference>
<evidence type="ECO:0000256" key="2">
    <source>
        <dbReference type="ARBA" id="ARBA00004442"/>
    </source>
</evidence>
<dbReference type="Proteomes" id="UP000434554">
    <property type="component" value="Unassembled WGS sequence"/>
</dbReference>
<feature type="coiled-coil region" evidence="11">
    <location>
        <begin position="454"/>
        <end position="495"/>
    </location>
</feature>
<dbReference type="Pfam" id="PF13018">
    <property type="entry name" value="ESPR"/>
    <property type="match status" value="1"/>
</dbReference>
<dbReference type="AlphaFoldDB" id="A0A833CD76"/>
<evidence type="ECO:0000259" key="13">
    <source>
        <dbReference type="Pfam" id="PF05658"/>
    </source>
</evidence>
<dbReference type="InterPro" id="IPR008635">
    <property type="entry name" value="Coiled_stalk_dom"/>
</dbReference>
<comment type="subcellular location">
    <subcellularLocation>
        <location evidence="2">Cell outer membrane</location>
    </subcellularLocation>
    <subcellularLocation>
        <location evidence="1">Cell surface</location>
    </subcellularLocation>
</comment>
<dbReference type="EMBL" id="WBKH01000002">
    <property type="protein sequence ID" value="KAB1479493.1"/>
    <property type="molecule type" value="Genomic_DNA"/>
</dbReference>
<evidence type="ECO:0000256" key="5">
    <source>
        <dbReference type="ARBA" id="ARBA00022452"/>
    </source>
</evidence>
<dbReference type="SUPFAM" id="SSF101967">
    <property type="entry name" value="Adhesin YadA, collagen-binding domain"/>
    <property type="match status" value="1"/>
</dbReference>
<evidence type="ECO:0000256" key="10">
    <source>
        <dbReference type="ARBA" id="ARBA00023237"/>
    </source>
</evidence>
<dbReference type="InterPro" id="IPR008640">
    <property type="entry name" value="Adhesin_Head_dom"/>
</dbReference>
<keyword evidence="5" id="KW-1134">Transmembrane beta strand</keyword>
<dbReference type="RefSeq" id="WP_127008503.1">
    <property type="nucleotide sequence ID" value="NZ_RQUZ01000012.1"/>
</dbReference>
<dbReference type="GO" id="GO:0015031">
    <property type="term" value="P:protein transport"/>
    <property type="evidence" value="ECO:0007669"/>
    <property type="project" value="UniProtKB-KW"/>
</dbReference>
<evidence type="ECO:0000256" key="11">
    <source>
        <dbReference type="SAM" id="Coils"/>
    </source>
</evidence>
<dbReference type="Pfam" id="PF05662">
    <property type="entry name" value="YadA_stalk"/>
    <property type="match status" value="1"/>
</dbReference>
<evidence type="ECO:0000256" key="7">
    <source>
        <dbReference type="ARBA" id="ARBA00022729"/>
    </source>
</evidence>
<protein>
    <submittedName>
        <fullName evidence="16">Uncharacterized protein</fullName>
    </submittedName>
</protein>
<keyword evidence="7" id="KW-0732">Signal</keyword>
<dbReference type="GO" id="GO:0009986">
    <property type="term" value="C:cell surface"/>
    <property type="evidence" value="ECO:0007669"/>
    <property type="project" value="UniProtKB-SubCell"/>
</dbReference>